<evidence type="ECO:0000256" key="5">
    <source>
        <dbReference type="ARBA" id="ARBA00019045"/>
    </source>
</evidence>
<proteinExistence type="inferred from homology"/>
<dbReference type="RefSeq" id="WP_309797334.1">
    <property type="nucleotide sequence ID" value="NZ_JAVDPW010000007.1"/>
</dbReference>
<protein>
    <recommendedName>
        <fullName evidence="5">2-oxoglutarate-dependent ethylene/succinate-forming enzyme</fullName>
        <ecNumber evidence="4">1.13.12.19</ecNumber>
        <ecNumber evidence="3">1.14.20.7</ecNumber>
    </recommendedName>
    <alternativeName>
        <fullName evidence="7">2-oxoglutarate dioxygenase (ethylene-forming)</fullName>
    </alternativeName>
    <alternativeName>
        <fullName evidence="8">2-oxoglutarate/L-arginine monooxygenase/decarboxylase (succinate-forming)</fullName>
    </alternativeName>
</protein>
<name>A0ABU1JT60_9PROT</name>
<evidence type="ECO:0000313" key="14">
    <source>
        <dbReference type="Proteomes" id="UP001262410"/>
    </source>
</evidence>
<dbReference type="InterPro" id="IPR050231">
    <property type="entry name" value="Iron_ascorbate_oxido_reductase"/>
</dbReference>
<evidence type="ECO:0000256" key="1">
    <source>
        <dbReference type="ARBA" id="ARBA00001954"/>
    </source>
</evidence>
<evidence type="ECO:0000256" key="4">
    <source>
        <dbReference type="ARBA" id="ARBA00012531"/>
    </source>
</evidence>
<comment type="caution">
    <text evidence="13">The sequence shown here is derived from an EMBL/GenBank/DDBJ whole genome shotgun (WGS) entry which is preliminary data.</text>
</comment>
<dbReference type="PANTHER" id="PTHR47990">
    <property type="entry name" value="2-OXOGLUTARATE (2OG) AND FE(II)-DEPENDENT OXYGENASE SUPERFAMILY PROTEIN-RELATED"/>
    <property type="match status" value="1"/>
</dbReference>
<feature type="domain" description="Fe2OG dioxygenase" evidence="12">
    <location>
        <begin position="169"/>
        <end position="274"/>
    </location>
</feature>
<evidence type="ECO:0000256" key="8">
    <source>
        <dbReference type="ARBA" id="ARBA00031282"/>
    </source>
</evidence>
<evidence type="ECO:0000256" key="10">
    <source>
        <dbReference type="ARBA" id="ARBA00049359"/>
    </source>
</evidence>
<accession>A0ABU1JT60</accession>
<dbReference type="PROSITE" id="PS51471">
    <property type="entry name" value="FE2OG_OXY"/>
    <property type="match status" value="1"/>
</dbReference>
<dbReference type="Gene3D" id="2.60.120.330">
    <property type="entry name" value="B-lactam Antibiotic, Isopenicillin N Synthase, Chain"/>
    <property type="match status" value="1"/>
</dbReference>
<keyword evidence="11" id="KW-0408">Iron</keyword>
<keyword evidence="11" id="KW-0560">Oxidoreductase</keyword>
<evidence type="ECO:0000256" key="6">
    <source>
        <dbReference type="ARBA" id="ARBA00022666"/>
    </source>
</evidence>
<dbReference type="PRINTS" id="PR00682">
    <property type="entry name" value="IPNSYNTHASE"/>
</dbReference>
<evidence type="ECO:0000256" key="2">
    <source>
        <dbReference type="ARBA" id="ARBA00004767"/>
    </source>
</evidence>
<comment type="cofactor">
    <cofactor evidence="1">
        <name>Fe(2+)</name>
        <dbReference type="ChEBI" id="CHEBI:29033"/>
    </cofactor>
</comment>
<comment type="catalytic activity">
    <reaction evidence="10">
        <text>L-arginine + 2-oxoglutarate + O2 = guanidine + L-glutamate 5-semialdehyde + succinate + CO2</text>
        <dbReference type="Rhea" id="RHEA:31535"/>
        <dbReference type="ChEBI" id="CHEBI:15379"/>
        <dbReference type="ChEBI" id="CHEBI:16526"/>
        <dbReference type="ChEBI" id="CHEBI:16810"/>
        <dbReference type="ChEBI" id="CHEBI:30031"/>
        <dbReference type="ChEBI" id="CHEBI:30087"/>
        <dbReference type="ChEBI" id="CHEBI:32682"/>
        <dbReference type="ChEBI" id="CHEBI:58066"/>
        <dbReference type="EC" id="1.14.20.7"/>
    </reaction>
</comment>
<keyword evidence="11" id="KW-0479">Metal-binding</keyword>
<gene>
    <name evidence="13" type="ORF">E9232_004345</name>
</gene>
<sequence>MTTDIPVIDLAPLRRGGAAGLKTVARQLGQACREVGFFAVTGHGIDSDLTGRVFAASRDFFARSAAEKTALSITGSPHNRGYVGIGAETLDTTRPSDLKEAFNIGLDLPADHPEVVAGRPFRGVNLWPGIPGWREAMLAYFDAAWRLGRQLHRGFASDLGLDPDHFESRLDAPMAILRLLHYPPRPGQVAPGQMGAGTHTDYGNVTILATDGVAGLQVRRRDGVWLDAPAVDGGFLCNIGDCLMRWTNDVYVSTPHRVQPPERERFSVVFFLDPNPDARVESLPGCVTPDRPARYPPVLGADYLQSRLDATYAHLAPRGRAEPSSA</sequence>
<comment type="catalytic activity">
    <reaction evidence="9">
        <text>2-oxoglutarate + O2 + 2 H(+) = ethene + 3 CO2 + H2O</text>
        <dbReference type="Rhea" id="RHEA:31523"/>
        <dbReference type="ChEBI" id="CHEBI:15377"/>
        <dbReference type="ChEBI" id="CHEBI:15378"/>
        <dbReference type="ChEBI" id="CHEBI:15379"/>
        <dbReference type="ChEBI" id="CHEBI:16526"/>
        <dbReference type="ChEBI" id="CHEBI:16810"/>
        <dbReference type="ChEBI" id="CHEBI:18153"/>
        <dbReference type="EC" id="1.13.12.19"/>
    </reaction>
</comment>
<evidence type="ECO:0000256" key="11">
    <source>
        <dbReference type="RuleBase" id="RU003682"/>
    </source>
</evidence>
<dbReference type="Pfam" id="PF14226">
    <property type="entry name" value="DIOX_N"/>
    <property type="match status" value="1"/>
</dbReference>
<evidence type="ECO:0000259" key="12">
    <source>
        <dbReference type="PROSITE" id="PS51471"/>
    </source>
</evidence>
<dbReference type="InterPro" id="IPR026992">
    <property type="entry name" value="DIOX_N"/>
</dbReference>
<dbReference type="Proteomes" id="UP001262410">
    <property type="component" value="Unassembled WGS sequence"/>
</dbReference>
<dbReference type="EC" id="1.14.20.7" evidence="3"/>
<evidence type="ECO:0000256" key="9">
    <source>
        <dbReference type="ARBA" id="ARBA00047725"/>
    </source>
</evidence>
<comment type="pathway">
    <text evidence="2">Alkene biosynthesis; ethylene biosynthesis via 2-oxoglutarate.</text>
</comment>
<evidence type="ECO:0000256" key="3">
    <source>
        <dbReference type="ARBA" id="ARBA00012293"/>
    </source>
</evidence>
<evidence type="ECO:0000313" key="13">
    <source>
        <dbReference type="EMBL" id="MDR6291811.1"/>
    </source>
</evidence>
<dbReference type="InterPro" id="IPR005123">
    <property type="entry name" value="Oxoglu/Fe-dep_dioxygenase_dom"/>
</dbReference>
<dbReference type="InterPro" id="IPR027443">
    <property type="entry name" value="IPNS-like_sf"/>
</dbReference>
<reference evidence="13 14" key="1">
    <citation type="submission" date="2023-07" db="EMBL/GenBank/DDBJ databases">
        <title>Sorghum-associated microbial communities from plants grown in Nebraska, USA.</title>
        <authorList>
            <person name="Schachtman D."/>
        </authorList>
    </citation>
    <scope>NUCLEOTIDE SEQUENCE [LARGE SCALE GENOMIC DNA]</scope>
    <source>
        <strain evidence="13 14">584</strain>
    </source>
</reference>
<dbReference type="SUPFAM" id="SSF51197">
    <property type="entry name" value="Clavaminate synthase-like"/>
    <property type="match status" value="1"/>
</dbReference>
<keyword evidence="6" id="KW-0266">Ethylene biosynthesis</keyword>
<organism evidence="13 14">
    <name type="scientific">Inquilinus ginsengisoli</name>
    <dbReference type="NCBI Taxonomy" id="363840"/>
    <lineage>
        <taxon>Bacteria</taxon>
        <taxon>Pseudomonadati</taxon>
        <taxon>Pseudomonadota</taxon>
        <taxon>Alphaproteobacteria</taxon>
        <taxon>Rhodospirillales</taxon>
        <taxon>Rhodospirillaceae</taxon>
        <taxon>Inquilinus</taxon>
    </lineage>
</organism>
<dbReference type="Pfam" id="PF03171">
    <property type="entry name" value="2OG-FeII_Oxy"/>
    <property type="match status" value="1"/>
</dbReference>
<keyword evidence="14" id="KW-1185">Reference proteome</keyword>
<dbReference type="EMBL" id="JAVDPW010000007">
    <property type="protein sequence ID" value="MDR6291811.1"/>
    <property type="molecule type" value="Genomic_DNA"/>
</dbReference>
<dbReference type="EC" id="1.13.12.19" evidence="4"/>
<comment type="similarity">
    <text evidence="11">Belongs to the iron/ascorbate-dependent oxidoreductase family.</text>
</comment>
<dbReference type="InterPro" id="IPR044861">
    <property type="entry name" value="IPNS-like_FE2OG_OXY"/>
</dbReference>
<evidence type="ECO:0000256" key="7">
    <source>
        <dbReference type="ARBA" id="ARBA00031011"/>
    </source>
</evidence>